<protein>
    <submittedName>
        <fullName evidence="1">Uncharacterized protein</fullName>
    </submittedName>
</protein>
<accession>A0A0K2T0A7</accession>
<dbReference type="AlphaFoldDB" id="A0A0K2T0A7"/>
<organism evidence="1">
    <name type="scientific">Lepeophtheirus salmonis</name>
    <name type="common">Salmon louse</name>
    <name type="synonym">Caligus salmonis</name>
    <dbReference type="NCBI Taxonomy" id="72036"/>
    <lineage>
        <taxon>Eukaryota</taxon>
        <taxon>Metazoa</taxon>
        <taxon>Ecdysozoa</taxon>
        <taxon>Arthropoda</taxon>
        <taxon>Crustacea</taxon>
        <taxon>Multicrustacea</taxon>
        <taxon>Hexanauplia</taxon>
        <taxon>Copepoda</taxon>
        <taxon>Siphonostomatoida</taxon>
        <taxon>Caligidae</taxon>
        <taxon>Lepeophtheirus</taxon>
    </lineage>
</organism>
<sequence length="97" mass="11388">MHCLCYGKVFQRLYTESSAKKPLVYFISQRSLHLDIMEKEMVKKIGLSHQTYWKYFGQGNVNSLFPRIGSYQEKCMEKTNNHGLLSASIFKRFLMLA</sequence>
<dbReference type="EMBL" id="HACA01002098">
    <property type="protein sequence ID" value="CDW19459.1"/>
    <property type="molecule type" value="Transcribed_RNA"/>
</dbReference>
<name>A0A0K2T0A7_LEPSM</name>
<evidence type="ECO:0000313" key="1">
    <source>
        <dbReference type="EMBL" id="CDW19459.1"/>
    </source>
</evidence>
<proteinExistence type="predicted"/>
<reference evidence="1" key="1">
    <citation type="submission" date="2014-05" db="EMBL/GenBank/DDBJ databases">
        <authorList>
            <person name="Chronopoulou M."/>
        </authorList>
    </citation>
    <scope>NUCLEOTIDE SEQUENCE</scope>
    <source>
        <tissue evidence="1">Whole organism</tissue>
    </source>
</reference>